<feature type="compositionally biased region" description="Basic and acidic residues" evidence="1">
    <location>
        <begin position="56"/>
        <end position="76"/>
    </location>
</feature>
<dbReference type="AlphaFoldDB" id="A0AAP0Q9P9"/>
<sequence>MGGNKFGPWMVVSRKGKPRNYAGKNFSHGTVEEQSIVHQSKSRFAVLASQDPEDNEHEHVATDIQEKETSHADPKQSRKHFALQPHAPEFKRRHSTRISSKIADNGKSSTATKDTRNSKIVVHPKTNIKNHVASPNVATTSSMPLETQPIPMMIPHHAPTTLDPLKHTTIVFHNPTYKPIDPHEMDGAKLHLSSLGTKGNNFPYSGDPPNLHSSDTDLEMEADPNYVEDEDTTDDIIL</sequence>
<name>A0AAP0Q9P9_9ROSI</name>
<dbReference type="Proteomes" id="UP001428341">
    <property type="component" value="Unassembled WGS sequence"/>
</dbReference>
<evidence type="ECO:0000313" key="2">
    <source>
        <dbReference type="EMBL" id="KAK9175234.1"/>
    </source>
</evidence>
<organism evidence="2 3">
    <name type="scientific">Citrus x changshan-huyou</name>
    <dbReference type="NCBI Taxonomy" id="2935761"/>
    <lineage>
        <taxon>Eukaryota</taxon>
        <taxon>Viridiplantae</taxon>
        <taxon>Streptophyta</taxon>
        <taxon>Embryophyta</taxon>
        <taxon>Tracheophyta</taxon>
        <taxon>Spermatophyta</taxon>
        <taxon>Magnoliopsida</taxon>
        <taxon>eudicotyledons</taxon>
        <taxon>Gunneridae</taxon>
        <taxon>Pentapetalae</taxon>
        <taxon>rosids</taxon>
        <taxon>malvids</taxon>
        <taxon>Sapindales</taxon>
        <taxon>Rutaceae</taxon>
        <taxon>Aurantioideae</taxon>
        <taxon>Citrus</taxon>
    </lineage>
</organism>
<feature type="region of interest" description="Disordered" evidence="1">
    <location>
        <begin position="47"/>
        <end position="117"/>
    </location>
</feature>
<keyword evidence="3" id="KW-1185">Reference proteome</keyword>
<gene>
    <name evidence="2" type="ORF">WN944_027240</name>
</gene>
<feature type="compositionally biased region" description="Acidic residues" evidence="1">
    <location>
        <begin position="216"/>
        <end position="238"/>
    </location>
</feature>
<evidence type="ECO:0000256" key="1">
    <source>
        <dbReference type="SAM" id="MobiDB-lite"/>
    </source>
</evidence>
<protein>
    <submittedName>
        <fullName evidence="2">Uncharacterized protein</fullName>
    </submittedName>
</protein>
<proteinExistence type="predicted"/>
<accession>A0AAP0Q9P9</accession>
<feature type="region of interest" description="Disordered" evidence="1">
    <location>
        <begin position="199"/>
        <end position="238"/>
    </location>
</feature>
<comment type="caution">
    <text evidence="2">The sequence shown here is derived from an EMBL/GenBank/DDBJ whole genome shotgun (WGS) entry which is preliminary data.</text>
</comment>
<reference evidence="2 3" key="1">
    <citation type="submission" date="2024-05" db="EMBL/GenBank/DDBJ databases">
        <title>Haplotype-resolved chromosome-level genome assembly of Huyou (Citrus changshanensis).</title>
        <authorList>
            <person name="Miao C."/>
            <person name="Chen W."/>
            <person name="Wu Y."/>
            <person name="Wang L."/>
            <person name="Zhao S."/>
            <person name="Grierson D."/>
            <person name="Xu C."/>
            <person name="Chen K."/>
        </authorList>
    </citation>
    <scope>NUCLEOTIDE SEQUENCE [LARGE SCALE GENOMIC DNA]</scope>
    <source>
        <strain evidence="2">01-14</strain>
        <tissue evidence="2">Leaf</tissue>
    </source>
</reference>
<evidence type="ECO:0000313" key="3">
    <source>
        <dbReference type="Proteomes" id="UP001428341"/>
    </source>
</evidence>
<dbReference type="EMBL" id="JBCGBO010000025">
    <property type="protein sequence ID" value="KAK9175234.1"/>
    <property type="molecule type" value="Genomic_DNA"/>
</dbReference>